<reference evidence="2" key="2">
    <citation type="submission" date="2022-01" db="EMBL/GenBank/DDBJ databases">
        <authorList>
            <person name="Yamashiro T."/>
            <person name="Shiraishi A."/>
            <person name="Satake H."/>
            <person name="Nakayama K."/>
        </authorList>
    </citation>
    <scope>NUCLEOTIDE SEQUENCE</scope>
</reference>
<name>A0ABQ4ZQ25_9ASTR</name>
<protein>
    <submittedName>
        <fullName evidence="2">Uncharacterized protein</fullName>
    </submittedName>
</protein>
<keyword evidence="3" id="KW-1185">Reference proteome</keyword>
<sequence length="224" mass="26080">MSTYLKNMDGYKHNQLKIKSFDNIQKLFDKAMKRVNTFVDMDTELVKGSEVRAEGNETRAKEVVPDKKEVANDVIPLATKPPSIGDLKTMFDPHVEDQVWRNQQDYRVLDWKIYDSCGVHSLRMQHMHIHMLVEKRYPLTPATITDMLNKKLQCDHFSEMLSMKKLEILKKNIKFRGGLLGLKAFLKLLLLSWCISYYCLLRVNAVGTKLQLLKDYNCLKIKIA</sequence>
<dbReference type="EMBL" id="BQNB010011577">
    <property type="protein sequence ID" value="GJS92369.1"/>
    <property type="molecule type" value="Genomic_DNA"/>
</dbReference>
<gene>
    <name evidence="2" type="ORF">Tco_0799337</name>
</gene>
<evidence type="ECO:0000256" key="1">
    <source>
        <dbReference type="SAM" id="Phobius"/>
    </source>
</evidence>
<keyword evidence="1" id="KW-0472">Membrane</keyword>
<feature type="transmembrane region" description="Helical" evidence="1">
    <location>
        <begin position="184"/>
        <end position="203"/>
    </location>
</feature>
<evidence type="ECO:0000313" key="3">
    <source>
        <dbReference type="Proteomes" id="UP001151760"/>
    </source>
</evidence>
<evidence type="ECO:0000313" key="2">
    <source>
        <dbReference type="EMBL" id="GJS92369.1"/>
    </source>
</evidence>
<dbReference type="Proteomes" id="UP001151760">
    <property type="component" value="Unassembled WGS sequence"/>
</dbReference>
<keyword evidence="1" id="KW-1133">Transmembrane helix</keyword>
<proteinExistence type="predicted"/>
<accession>A0ABQ4ZQ25</accession>
<comment type="caution">
    <text evidence="2">The sequence shown here is derived from an EMBL/GenBank/DDBJ whole genome shotgun (WGS) entry which is preliminary data.</text>
</comment>
<organism evidence="2 3">
    <name type="scientific">Tanacetum coccineum</name>
    <dbReference type="NCBI Taxonomy" id="301880"/>
    <lineage>
        <taxon>Eukaryota</taxon>
        <taxon>Viridiplantae</taxon>
        <taxon>Streptophyta</taxon>
        <taxon>Embryophyta</taxon>
        <taxon>Tracheophyta</taxon>
        <taxon>Spermatophyta</taxon>
        <taxon>Magnoliopsida</taxon>
        <taxon>eudicotyledons</taxon>
        <taxon>Gunneridae</taxon>
        <taxon>Pentapetalae</taxon>
        <taxon>asterids</taxon>
        <taxon>campanulids</taxon>
        <taxon>Asterales</taxon>
        <taxon>Asteraceae</taxon>
        <taxon>Asteroideae</taxon>
        <taxon>Anthemideae</taxon>
        <taxon>Anthemidinae</taxon>
        <taxon>Tanacetum</taxon>
    </lineage>
</organism>
<keyword evidence="1" id="KW-0812">Transmembrane</keyword>
<reference evidence="2" key="1">
    <citation type="journal article" date="2022" name="Int. J. Mol. Sci.">
        <title>Draft Genome of Tanacetum Coccineum: Genomic Comparison of Closely Related Tanacetum-Family Plants.</title>
        <authorList>
            <person name="Yamashiro T."/>
            <person name="Shiraishi A."/>
            <person name="Nakayama K."/>
            <person name="Satake H."/>
        </authorList>
    </citation>
    <scope>NUCLEOTIDE SEQUENCE</scope>
</reference>